<accession>A0A5M9M8A1</accession>
<dbReference type="InterPro" id="IPR042241">
    <property type="entry name" value="GCP_C_sf"/>
</dbReference>
<dbReference type="InterPro" id="IPR040457">
    <property type="entry name" value="GCP_C"/>
</dbReference>
<dbReference type="Proteomes" id="UP000324241">
    <property type="component" value="Unassembled WGS sequence"/>
</dbReference>
<keyword evidence="4 5" id="KW-0206">Cytoskeleton</keyword>
<feature type="domain" description="Gamma tubulin complex component C-terminal" evidence="7">
    <location>
        <begin position="593"/>
        <end position="858"/>
    </location>
</feature>
<evidence type="ECO:0000259" key="9">
    <source>
        <dbReference type="Pfam" id="PF17681"/>
    </source>
</evidence>
<reference evidence="10 11" key="1">
    <citation type="submission" date="2019-08" db="EMBL/GenBank/DDBJ databases">
        <title>The genome sequence of a newly discovered highly antifungal drug resistant Aspergillus species, Aspergillus tanneri NIH 1004.</title>
        <authorList>
            <person name="Mounaud S."/>
            <person name="Singh I."/>
            <person name="Joardar V."/>
            <person name="Pakala S."/>
            <person name="Pakala S."/>
            <person name="Venepally P."/>
            <person name="Chung J.K."/>
            <person name="Losada L."/>
            <person name="Nierman W.C."/>
        </authorList>
    </citation>
    <scope>NUCLEOTIDE SEQUENCE [LARGE SCALE GENOMIC DNA]</scope>
    <source>
        <strain evidence="10 11">NIH1004</strain>
    </source>
</reference>
<dbReference type="EMBL" id="QUQM01000005">
    <property type="protein sequence ID" value="KAA8642991.1"/>
    <property type="molecule type" value="Genomic_DNA"/>
</dbReference>
<dbReference type="PANTHER" id="PTHR19302">
    <property type="entry name" value="GAMMA TUBULIN COMPLEX PROTEIN"/>
    <property type="match status" value="1"/>
</dbReference>
<dbReference type="GO" id="GO:0005874">
    <property type="term" value="C:microtubule"/>
    <property type="evidence" value="ECO:0007669"/>
    <property type="project" value="UniProtKB-KW"/>
</dbReference>
<protein>
    <recommendedName>
        <fullName evidence="5">Spindle pole body component</fullName>
    </recommendedName>
</protein>
<gene>
    <name evidence="10" type="ORF">ATNIH1004_009753</name>
</gene>
<dbReference type="Pfam" id="PF04130">
    <property type="entry name" value="GCP_C_terminal"/>
    <property type="match status" value="1"/>
</dbReference>
<dbReference type="OrthoDB" id="66546at2759"/>
<evidence type="ECO:0000259" key="8">
    <source>
        <dbReference type="Pfam" id="PF14609"/>
    </source>
</evidence>
<dbReference type="GO" id="GO:0000930">
    <property type="term" value="C:gamma-tubulin complex"/>
    <property type="evidence" value="ECO:0007669"/>
    <property type="project" value="TreeGrafter"/>
</dbReference>
<evidence type="ECO:0000259" key="7">
    <source>
        <dbReference type="Pfam" id="PF04130"/>
    </source>
</evidence>
<sequence>MAVTATDTPRFKSLKRRTEETFRSSAHARTDQFFVANQLEGLQEKFQVLSKDELADALRSRLIELNQHRCSWFPEILSLLLQLADRPAQLSKLGRIEQRKQVQTKPITWTDLDASGSAYCDEDIWESVDFGAESSDDDLESVSSDGYLLQPPRRTSLAPEEDYVMPDDVFSSLEDENLIVSIKNAQFWRDENNNVGQHEKFSSRVITELQVVREAIFMLQGLPTSLFWRLDDGVEVDQRYTLAQLSSATLLSLLRTLSSIGSKLDGLRRFTKAPQTIPHMQAFVLGIEDCLSEFDKFLSDVQSQYLSRNATVAISILQLSEEARRESRLPLLLADLVSKINPDDNPVRCLDLLYDFICMAQSTGADGDFEFLARLFFSCFETYARPIRLWMETGRLENSTGGAFFILDRGNDNDLRTLWHEWYSLDDMPRLWQAPKFIQPLARKIFITGKSMVFLRHLNVSVDWPNPRKTSLPFGDLFPRDSESAFCLPFSALLESAFGKMVEGHHTFTSTLLRQELNQQCGLSVSLEALEHIYLCKNMSVAMPIDNKVFELIDQGRGAWNDRFLLTELAQSAFSILPVVDPSRLIVRSNQEHKLNGNCRSVKMLQAISFDYILPWPVANIITKDAIVCYRRISTLLMQIRRAKYAIQKQRLRHFGESDGISDGKANALGYAIRHNMLWFLNTLYSHLTGFVISTAIDSLRRALDESSDVDAMIAAHRSHMASLEDQCLLSKNLHPLHQATITLLDLCVSFADLHDTRQRGPQAEQRRFSRYHDNKSHSDDEDDDDENDDDYDDENENDPGLGRDSVATSLHGPQYTQRLDDIKNQFARIIAFMAAGLRGIGRVNGQVSWEMLAEKLEWRKERLAYMAPGGLTYSSELDDDHAIMC</sequence>
<keyword evidence="2 5" id="KW-0963">Cytoplasm</keyword>
<dbReference type="GO" id="GO:0051225">
    <property type="term" value="P:spindle assembly"/>
    <property type="evidence" value="ECO:0007669"/>
    <property type="project" value="TreeGrafter"/>
</dbReference>
<evidence type="ECO:0000256" key="5">
    <source>
        <dbReference type="RuleBase" id="RU363050"/>
    </source>
</evidence>
<feature type="compositionally biased region" description="Basic and acidic residues" evidence="6">
    <location>
        <begin position="759"/>
        <end position="779"/>
    </location>
</feature>
<dbReference type="InterPro" id="IPR032797">
    <property type="entry name" value="Mod21_N"/>
</dbReference>
<evidence type="ECO:0000256" key="6">
    <source>
        <dbReference type="SAM" id="MobiDB-lite"/>
    </source>
</evidence>
<feature type="domain" description="Gamma tubulin complex component protein N-terminal" evidence="9">
    <location>
        <begin position="212"/>
        <end position="513"/>
    </location>
</feature>
<dbReference type="Pfam" id="PF17681">
    <property type="entry name" value="GCP_N_terminal"/>
    <property type="match status" value="1"/>
</dbReference>
<comment type="similarity">
    <text evidence="1 5">Belongs to the TUBGCP family.</text>
</comment>
<dbReference type="GO" id="GO:0005816">
    <property type="term" value="C:spindle pole body"/>
    <property type="evidence" value="ECO:0007669"/>
    <property type="project" value="UniProtKB-ARBA"/>
</dbReference>
<dbReference type="AlphaFoldDB" id="A0A5M9M8A1"/>
<dbReference type="GO" id="GO:0000922">
    <property type="term" value="C:spindle pole"/>
    <property type="evidence" value="ECO:0007669"/>
    <property type="project" value="InterPro"/>
</dbReference>
<dbReference type="GeneID" id="54332455"/>
<comment type="caution">
    <text evidence="10">The sequence shown here is derived from an EMBL/GenBank/DDBJ whole genome shotgun (WGS) entry which is preliminary data.</text>
</comment>
<dbReference type="InterPro" id="IPR059169">
    <property type="entry name" value="GCP5_N_ext"/>
</dbReference>
<feature type="domain" description="Gamma-Tubulin ring complex non-core subunit mod21 N-terminal" evidence="8">
    <location>
        <begin position="48"/>
        <end position="138"/>
    </location>
</feature>
<evidence type="ECO:0000256" key="3">
    <source>
        <dbReference type="ARBA" id="ARBA00022701"/>
    </source>
</evidence>
<feature type="compositionally biased region" description="Acidic residues" evidence="6">
    <location>
        <begin position="780"/>
        <end position="798"/>
    </location>
</feature>
<dbReference type="GO" id="GO:0000278">
    <property type="term" value="P:mitotic cell cycle"/>
    <property type="evidence" value="ECO:0007669"/>
    <property type="project" value="TreeGrafter"/>
</dbReference>
<evidence type="ECO:0000313" key="10">
    <source>
        <dbReference type="EMBL" id="KAA8642991.1"/>
    </source>
</evidence>
<evidence type="ECO:0000313" key="11">
    <source>
        <dbReference type="Proteomes" id="UP000324241"/>
    </source>
</evidence>
<dbReference type="InterPro" id="IPR041470">
    <property type="entry name" value="GCP_N"/>
</dbReference>
<keyword evidence="3 5" id="KW-0493">Microtubule</keyword>
<dbReference type="GO" id="GO:0043015">
    <property type="term" value="F:gamma-tubulin binding"/>
    <property type="evidence" value="ECO:0007669"/>
    <property type="project" value="InterPro"/>
</dbReference>
<dbReference type="GO" id="GO:0031122">
    <property type="term" value="P:cytoplasmic microtubule organization"/>
    <property type="evidence" value="ECO:0007669"/>
    <property type="project" value="TreeGrafter"/>
</dbReference>
<dbReference type="RefSeq" id="XP_033422353.1">
    <property type="nucleotide sequence ID" value="XM_033574335.1"/>
</dbReference>
<dbReference type="InterPro" id="IPR007259">
    <property type="entry name" value="GCP"/>
</dbReference>
<dbReference type="Pfam" id="PF14609">
    <property type="entry name" value="GCP5-Mod21_N"/>
    <property type="match status" value="1"/>
</dbReference>
<dbReference type="GO" id="GO:0007020">
    <property type="term" value="P:microtubule nucleation"/>
    <property type="evidence" value="ECO:0007669"/>
    <property type="project" value="InterPro"/>
</dbReference>
<evidence type="ECO:0000256" key="4">
    <source>
        <dbReference type="ARBA" id="ARBA00023212"/>
    </source>
</evidence>
<name>A0A5M9M8A1_9EURO</name>
<proteinExistence type="inferred from homology"/>
<dbReference type="Gene3D" id="1.20.120.1900">
    <property type="entry name" value="Gamma-tubulin complex, C-terminal domain"/>
    <property type="match status" value="1"/>
</dbReference>
<evidence type="ECO:0000256" key="2">
    <source>
        <dbReference type="ARBA" id="ARBA00022490"/>
    </source>
</evidence>
<evidence type="ECO:0000256" key="1">
    <source>
        <dbReference type="ARBA" id="ARBA00010337"/>
    </source>
</evidence>
<dbReference type="GO" id="GO:0051321">
    <property type="term" value="P:meiotic cell cycle"/>
    <property type="evidence" value="ECO:0007669"/>
    <property type="project" value="TreeGrafter"/>
</dbReference>
<dbReference type="VEuPathDB" id="FungiDB:EYZ11_009082"/>
<dbReference type="GO" id="GO:0051011">
    <property type="term" value="F:microtubule minus-end binding"/>
    <property type="evidence" value="ECO:0007669"/>
    <property type="project" value="TreeGrafter"/>
</dbReference>
<dbReference type="PANTHER" id="PTHR19302:SF33">
    <property type="entry name" value="GAMMA-TUBULIN COMPLEX COMPONENT 5"/>
    <property type="match status" value="1"/>
</dbReference>
<feature type="region of interest" description="Disordered" evidence="6">
    <location>
        <begin position="759"/>
        <end position="810"/>
    </location>
</feature>
<comment type="subcellular location">
    <subcellularLocation>
        <location evidence="5">Cytoplasm</location>
        <location evidence="5">Cytoskeleton</location>
        <location evidence="5">Microtubule organizing center</location>
    </subcellularLocation>
</comment>
<dbReference type="CDD" id="cd22572">
    <property type="entry name" value="GCP5_NTD"/>
    <property type="match status" value="1"/>
</dbReference>
<organism evidence="10 11">
    <name type="scientific">Aspergillus tanneri</name>
    <dbReference type="NCBI Taxonomy" id="1220188"/>
    <lineage>
        <taxon>Eukaryota</taxon>
        <taxon>Fungi</taxon>
        <taxon>Dikarya</taxon>
        <taxon>Ascomycota</taxon>
        <taxon>Pezizomycotina</taxon>
        <taxon>Eurotiomycetes</taxon>
        <taxon>Eurotiomycetidae</taxon>
        <taxon>Eurotiales</taxon>
        <taxon>Aspergillaceae</taxon>
        <taxon>Aspergillus</taxon>
        <taxon>Aspergillus subgen. Circumdati</taxon>
    </lineage>
</organism>